<comment type="subcellular location">
    <subcellularLocation>
        <location evidence="1">Membrane</location>
        <topology evidence="1">Multi-pass membrane protein</topology>
    </subcellularLocation>
</comment>
<dbReference type="Proteomes" id="UP001486565">
    <property type="component" value="Chromosome"/>
</dbReference>
<evidence type="ECO:0000313" key="8">
    <source>
        <dbReference type="EMBL" id="WZL69755.1"/>
    </source>
</evidence>
<proteinExistence type="predicted"/>
<dbReference type="InterPro" id="IPR039477">
    <property type="entry name" value="ILEI/PANDER_dom"/>
</dbReference>
<feature type="transmembrane region" description="Helical" evidence="5">
    <location>
        <begin position="220"/>
        <end position="235"/>
    </location>
</feature>
<feature type="transmembrane region" description="Helical" evidence="5">
    <location>
        <begin position="381"/>
        <end position="398"/>
    </location>
</feature>
<evidence type="ECO:0000259" key="6">
    <source>
        <dbReference type="Pfam" id="PF04932"/>
    </source>
</evidence>
<feature type="domain" description="O-antigen ligase-related" evidence="6">
    <location>
        <begin position="203"/>
        <end position="360"/>
    </location>
</feature>
<keyword evidence="9" id="KW-1185">Reference proteome</keyword>
<evidence type="ECO:0000256" key="5">
    <source>
        <dbReference type="SAM" id="Phobius"/>
    </source>
</evidence>
<dbReference type="InterPro" id="IPR051533">
    <property type="entry name" value="WaaL-like"/>
</dbReference>
<dbReference type="Pfam" id="PF04932">
    <property type="entry name" value="Wzy_C"/>
    <property type="match status" value="1"/>
</dbReference>
<dbReference type="EMBL" id="CP121687">
    <property type="protein sequence ID" value="WZL69755.1"/>
    <property type="molecule type" value="Genomic_DNA"/>
</dbReference>
<feature type="transmembrane region" description="Helical" evidence="5">
    <location>
        <begin position="126"/>
        <end position="147"/>
    </location>
</feature>
<dbReference type="PANTHER" id="PTHR37422">
    <property type="entry name" value="TEICHURONIC ACID BIOSYNTHESIS PROTEIN TUAE"/>
    <property type="match status" value="1"/>
</dbReference>
<evidence type="ECO:0000256" key="1">
    <source>
        <dbReference type="ARBA" id="ARBA00004141"/>
    </source>
</evidence>
<protein>
    <submittedName>
        <fullName evidence="8">O-antigen ligase family protein</fullName>
    </submittedName>
</protein>
<reference evidence="8 9" key="1">
    <citation type="submission" date="2023-03" db="EMBL/GenBank/DDBJ databases">
        <title>Novel Species.</title>
        <authorList>
            <person name="Ma S."/>
        </authorList>
    </citation>
    <scope>NUCLEOTIDE SEQUENCE [LARGE SCALE GENOMIC DNA]</scope>
    <source>
        <strain evidence="8 9">LIND6LT2</strain>
    </source>
</reference>
<evidence type="ECO:0000259" key="7">
    <source>
        <dbReference type="Pfam" id="PF15711"/>
    </source>
</evidence>
<feature type="transmembrane region" description="Helical" evidence="5">
    <location>
        <begin position="167"/>
        <end position="188"/>
    </location>
</feature>
<sequence length="861" mass="98903">MNKIKQSLISIIILLFWIMSIIDFFGAFKFNIALSDLFVILLGIIYLIDIRQFRFKKDFPHWWYFFLLLVALFISNIAALCFKDINAVGTMGIVSEIIKFLIIGVYFFVGYNSFSDQKSFNKIIKIWIIGLWLNIMLGLLVQFNYFLGNNILWHNTISTNDRFLGGFTDANLAGTYLTLSFFIVIIFIKLYRSKIYQLVGFITLVLTVFCIFMTQSRGSLAGFLVALGLYTLWNIKKLYKLVILILPLLLIVYFGFVDVDYTLFDESLLTSIEERLESAIQGEGQFLIRKNLSLASLRMGLDHPLLGVGRGNFILNSKPYIDELYDKRDDFIYNESIRSLPHNTFAGIFAEMGLIGLTIFSSIFILLLYKMWNNKNKINTVFFFALIGFGIQSLVLSLENFRGLWLLMGILFILQEIDIDISEEVQGVNINRGVIAYGVISLMVFSGLYIDVARKIPKKIVVGDEELVYSIDAKEQNQTYLLEYSLEDKAKDGTTCIQVYEKFPDGTESLLYQYQYTNANGIGKLSLERSKNVNNYIIKLKGIYNNENEYGKIKLSSLRYKIGDKVYPLHEYKYMPTWLEKIFIQKQWIWKKDIKYSIVEKSFPVWLSENIQLHDIKVNNEDITFYMSSQALVQEDKSLILEYQVDNINKSLSENHSFMRTYLINPKTSTWEIGKEYEFTIPLEGSGEDYKLQAYLNGSNDKKFPIGIFTPDSDSLVDYLNAVTHNQLVLISIKDEGTVGLTPEVTDAMRKLGFECLLKGKYRWSYLAIGGKIEGIGVIESLDDAALELKLNKGSKLGNITIPFELHMKSAGFDTGNISSIVIDGHEYSQNERGMNIVVYDLNKKEVVDSTYFDTHLSIYR</sequence>
<evidence type="ECO:0000256" key="4">
    <source>
        <dbReference type="ARBA" id="ARBA00023136"/>
    </source>
</evidence>
<feature type="transmembrane region" description="Helical" evidence="5">
    <location>
        <begin position="345"/>
        <end position="369"/>
    </location>
</feature>
<dbReference type="RefSeq" id="WP_341876743.1">
    <property type="nucleotide sequence ID" value="NZ_CP121687.1"/>
</dbReference>
<evidence type="ECO:0000313" key="9">
    <source>
        <dbReference type="Proteomes" id="UP001486565"/>
    </source>
</evidence>
<keyword evidence="2 5" id="KW-0812">Transmembrane</keyword>
<feature type="transmembrane region" description="Helical" evidence="5">
    <location>
        <begin position="195"/>
        <end position="214"/>
    </location>
</feature>
<keyword evidence="3 5" id="KW-1133">Transmembrane helix</keyword>
<gene>
    <name evidence="8" type="ORF">QBE51_13375</name>
</gene>
<dbReference type="Pfam" id="PF15711">
    <property type="entry name" value="ILEI"/>
    <property type="match status" value="1"/>
</dbReference>
<name>A0ABZ2Y3I0_9FIRM</name>
<keyword evidence="8" id="KW-0436">Ligase</keyword>
<keyword evidence="4 5" id="KW-0472">Membrane</keyword>
<dbReference type="PANTHER" id="PTHR37422:SF17">
    <property type="entry name" value="O-ANTIGEN LIGASE"/>
    <property type="match status" value="1"/>
</dbReference>
<dbReference type="GO" id="GO:0016874">
    <property type="term" value="F:ligase activity"/>
    <property type="evidence" value="ECO:0007669"/>
    <property type="project" value="UniProtKB-KW"/>
</dbReference>
<evidence type="ECO:0000256" key="3">
    <source>
        <dbReference type="ARBA" id="ARBA00022989"/>
    </source>
</evidence>
<dbReference type="InterPro" id="IPR007016">
    <property type="entry name" value="O-antigen_ligase-rel_domated"/>
</dbReference>
<accession>A0ABZ2Y3I0</accession>
<feature type="domain" description="ILEI/PANDER" evidence="7">
    <location>
        <begin position="702"/>
        <end position="772"/>
    </location>
</feature>
<feature type="transmembrane region" description="Helical" evidence="5">
    <location>
        <begin position="32"/>
        <end position="50"/>
    </location>
</feature>
<evidence type="ECO:0000256" key="2">
    <source>
        <dbReference type="ARBA" id="ARBA00022692"/>
    </source>
</evidence>
<organism evidence="8 9">
    <name type="scientific">Defluviitalea saccharophila</name>
    <dbReference type="NCBI Taxonomy" id="879970"/>
    <lineage>
        <taxon>Bacteria</taxon>
        <taxon>Bacillati</taxon>
        <taxon>Bacillota</taxon>
        <taxon>Clostridia</taxon>
        <taxon>Lachnospirales</taxon>
        <taxon>Defluviitaleaceae</taxon>
        <taxon>Defluviitalea</taxon>
    </lineage>
</organism>
<feature type="transmembrane region" description="Helical" evidence="5">
    <location>
        <begin position="242"/>
        <end position="264"/>
    </location>
</feature>
<feature type="transmembrane region" description="Helical" evidence="5">
    <location>
        <begin position="7"/>
        <end position="26"/>
    </location>
</feature>
<feature type="transmembrane region" description="Helical" evidence="5">
    <location>
        <begin position="62"/>
        <end position="85"/>
    </location>
</feature>
<feature type="transmembrane region" description="Helical" evidence="5">
    <location>
        <begin position="97"/>
        <end position="114"/>
    </location>
</feature>